<dbReference type="AlphaFoldDB" id="L7V9U0"/>
<accession>L7V9U0</accession>
<reference evidence="2 3" key="1">
    <citation type="journal article" date="2013" name="J. Bacteriol.">
        <title>Complete Genome Sequence of the Frog Pathogen Mycobacterium ulcerans Ecovar Liflandii.</title>
        <authorList>
            <person name="Tobias N.J."/>
            <person name="Doig K.D."/>
            <person name="Medema M.H."/>
            <person name="Chen H."/>
            <person name="Haring V."/>
            <person name="Moore R."/>
            <person name="Seemann T."/>
            <person name="Stinear T.P."/>
        </authorList>
    </citation>
    <scope>NUCLEOTIDE SEQUENCE [LARGE SCALE GENOMIC DNA]</scope>
    <source>
        <strain evidence="2 3">128FXT</strain>
    </source>
</reference>
<evidence type="ECO:0000256" key="1">
    <source>
        <dbReference type="SAM" id="Phobius"/>
    </source>
</evidence>
<keyword evidence="1" id="KW-0812">Transmembrane</keyword>
<keyword evidence="3" id="KW-1185">Reference proteome</keyword>
<evidence type="ECO:0000313" key="2">
    <source>
        <dbReference type="EMBL" id="AGC63233.1"/>
    </source>
</evidence>
<name>L7V9U0_MYCL1</name>
<sequence length="34" mass="3810">MFIVAALSSQMWISALLFVILVIDVVWAMNKIAD</sequence>
<keyword evidence="1" id="KW-1133">Transmembrane helix</keyword>
<dbReference type="EMBL" id="CP003899">
    <property type="protein sequence ID" value="AGC63233.1"/>
    <property type="molecule type" value="Genomic_DNA"/>
</dbReference>
<dbReference type="KEGG" id="mli:MULP_03566"/>
<keyword evidence="1" id="KW-0472">Membrane</keyword>
<organism evidence="2 3">
    <name type="scientific">Mycobacterium liflandii (strain 128FXT)</name>
    <dbReference type="NCBI Taxonomy" id="459424"/>
    <lineage>
        <taxon>Bacteria</taxon>
        <taxon>Bacillati</taxon>
        <taxon>Actinomycetota</taxon>
        <taxon>Actinomycetes</taxon>
        <taxon>Mycobacteriales</taxon>
        <taxon>Mycobacteriaceae</taxon>
        <taxon>Mycobacterium</taxon>
        <taxon>Mycobacterium ulcerans group</taxon>
    </lineage>
</organism>
<dbReference type="HOGENOM" id="CLU_3374732_0_0_11"/>
<dbReference type="PATRIC" id="fig|459424.11.peg.3676"/>
<feature type="transmembrane region" description="Helical" evidence="1">
    <location>
        <begin position="12"/>
        <end position="29"/>
    </location>
</feature>
<protein>
    <submittedName>
        <fullName evidence="2">Uncharacterized protein</fullName>
    </submittedName>
</protein>
<proteinExistence type="predicted"/>
<evidence type="ECO:0000313" key="3">
    <source>
        <dbReference type="Proteomes" id="UP000011157"/>
    </source>
</evidence>
<dbReference type="Proteomes" id="UP000011157">
    <property type="component" value="Chromosome"/>
</dbReference>
<gene>
    <name evidence="2" type="ordered locus">MULP_03566</name>
</gene>